<evidence type="ECO:0000313" key="2">
    <source>
        <dbReference type="EMBL" id="KAG2603966.1"/>
    </source>
</evidence>
<name>A0A8T0T6I7_PANVG</name>
<dbReference type="PANTHER" id="PTHR33170:SF50">
    <property type="entry name" value="DUF4283 DOMAIN-CONTAINING PROTEIN"/>
    <property type="match status" value="1"/>
</dbReference>
<feature type="compositionally biased region" description="Gly residues" evidence="1">
    <location>
        <begin position="43"/>
        <end position="59"/>
    </location>
</feature>
<dbReference type="EMBL" id="CM029044">
    <property type="protein sequence ID" value="KAG2603966.1"/>
    <property type="molecule type" value="Genomic_DNA"/>
</dbReference>
<reference evidence="2" key="1">
    <citation type="submission" date="2020-05" db="EMBL/GenBank/DDBJ databases">
        <title>WGS assembly of Panicum virgatum.</title>
        <authorList>
            <person name="Lovell J.T."/>
            <person name="Jenkins J."/>
            <person name="Shu S."/>
            <person name="Juenger T.E."/>
            <person name="Schmutz J."/>
        </authorList>
    </citation>
    <scope>NUCLEOTIDE SEQUENCE</scope>
    <source>
        <strain evidence="2">AP13</strain>
    </source>
</reference>
<feature type="compositionally biased region" description="Gly residues" evidence="1">
    <location>
        <begin position="67"/>
        <end position="89"/>
    </location>
</feature>
<feature type="region of interest" description="Disordered" evidence="1">
    <location>
        <begin position="1"/>
        <end position="109"/>
    </location>
</feature>
<evidence type="ECO:0000313" key="3">
    <source>
        <dbReference type="Proteomes" id="UP000823388"/>
    </source>
</evidence>
<dbReference type="Proteomes" id="UP000823388">
    <property type="component" value="Chromosome 4N"/>
</dbReference>
<accession>A0A8T0T6I7</accession>
<comment type="caution">
    <text evidence="2">The sequence shown here is derived from an EMBL/GenBank/DDBJ whole genome shotgun (WGS) entry which is preliminary data.</text>
</comment>
<sequence>MAGGDAVKGSGRSGGVRGGLRQLSDRARGGWGRGGDRGHGRGRGQGRVGQKAPGGGRGAGRSEGRGDGFPGSAGHGGNGSSQGASGSGGADKETVSNIGKQKGKNLEEPAAKKKKILRCSICFEEHFTNQCPQLRGPKPSATFCGLAGDGLGFFHIPVDGAKPTIPPDHVSAMALVTILEGEVSVELLKSELARILPVKWDWEVHEHGDKAYVVPFPCKIELDRMVAIGSVTTKLRGGVLLFEEYNTEIKPTTKLEQVWVRVFG</sequence>
<protein>
    <recommendedName>
        <fullName evidence="4">DUF4283 domain-containing protein</fullName>
    </recommendedName>
</protein>
<organism evidence="2 3">
    <name type="scientific">Panicum virgatum</name>
    <name type="common">Blackwell switchgrass</name>
    <dbReference type="NCBI Taxonomy" id="38727"/>
    <lineage>
        <taxon>Eukaryota</taxon>
        <taxon>Viridiplantae</taxon>
        <taxon>Streptophyta</taxon>
        <taxon>Embryophyta</taxon>
        <taxon>Tracheophyta</taxon>
        <taxon>Spermatophyta</taxon>
        <taxon>Magnoliopsida</taxon>
        <taxon>Liliopsida</taxon>
        <taxon>Poales</taxon>
        <taxon>Poaceae</taxon>
        <taxon>PACMAD clade</taxon>
        <taxon>Panicoideae</taxon>
        <taxon>Panicodae</taxon>
        <taxon>Paniceae</taxon>
        <taxon>Panicinae</taxon>
        <taxon>Panicum</taxon>
        <taxon>Panicum sect. Hiantes</taxon>
    </lineage>
</organism>
<keyword evidence="3" id="KW-1185">Reference proteome</keyword>
<gene>
    <name evidence="2" type="ORF">PVAP13_4NG023262</name>
</gene>
<evidence type="ECO:0008006" key="4">
    <source>
        <dbReference type="Google" id="ProtNLM"/>
    </source>
</evidence>
<feature type="compositionally biased region" description="Basic and acidic residues" evidence="1">
    <location>
        <begin position="23"/>
        <end position="39"/>
    </location>
</feature>
<evidence type="ECO:0000256" key="1">
    <source>
        <dbReference type="SAM" id="MobiDB-lite"/>
    </source>
</evidence>
<proteinExistence type="predicted"/>
<dbReference type="AlphaFoldDB" id="A0A8T0T6I7"/>
<dbReference type="PANTHER" id="PTHR33170">
    <property type="entry name" value="DUF4283 DOMAIN-CONTAINING PROTEIN-RELATED"/>
    <property type="match status" value="1"/>
</dbReference>